<dbReference type="PANTHER" id="PTHR23017:SF21">
    <property type="entry name" value="7TM GPCR SERPENTINE RECEPTOR CLASS X (SRX) DOMAIN-CONTAINING PROTEIN"/>
    <property type="match status" value="1"/>
</dbReference>
<feature type="transmembrane region" description="Helical" evidence="5">
    <location>
        <begin position="201"/>
        <end position="221"/>
    </location>
</feature>
<evidence type="ECO:0000256" key="5">
    <source>
        <dbReference type="SAM" id="Phobius"/>
    </source>
</evidence>
<dbReference type="SUPFAM" id="SSF81321">
    <property type="entry name" value="Family A G protein-coupled receptor-like"/>
    <property type="match status" value="1"/>
</dbReference>
<comment type="subcellular location">
    <subcellularLocation>
        <location evidence="1">Membrane</location>
    </subcellularLocation>
</comment>
<evidence type="ECO:0000256" key="2">
    <source>
        <dbReference type="ARBA" id="ARBA00022692"/>
    </source>
</evidence>
<dbReference type="PROSITE" id="PS50262">
    <property type="entry name" value="G_PROTEIN_RECEP_F1_2"/>
    <property type="match status" value="1"/>
</dbReference>
<keyword evidence="8" id="KW-1185">Reference proteome</keyword>
<dbReference type="AlphaFoldDB" id="A0AA39HAI1"/>
<dbReference type="InterPro" id="IPR017452">
    <property type="entry name" value="GPCR_Rhodpsn_7TM"/>
</dbReference>
<proteinExistence type="predicted"/>
<feature type="transmembrane region" description="Helical" evidence="5">
    <location>
        <begin position="102"/>
        <end position="123"/>
    </location>
</feature>
<evidence type="ECO:0000256" key="4">
    <source>
        <dbReference type="ARBA" id="ARBA00023136"/>
    </source>
</evidence>
<evidence type="ECO:0000313" key="7">
    <source>
        <dbReference type="EMBL" id="KAK0402248.1"/>
    </source>
</evidence>
<dbReference type="EMBL" id="JAUCMV010000004">
    <property type="protein sequence ID" value="KAK0402248.1"/>
    <property type="molecule type" value="Genomic_DNA"/>
</dbReference>
<dbReference type="PANTHER" id="PTHR23017">
    <property type="entry name" value="SERPENTINE RECEPTOR, CLASS X"/>
    <property type="match status" value="1"/>
</dbReference>
<accession>A0AA39HAI1</accession>
<keyword evidence="4 5" id="KW-0472">Membrane</keyword>
<keyword evidence="3 5" id="KW-1133">Transmembrane helix</keyword>
<feature type="transmembrane region" description="Helical" evidence="5">
    <location>
        <begin position="59"/>
        <end position="81"/>
    </location>
</feature>
<dbReference type="Gene3D" id="1.20.1070.10">
    <property type="entry name" value="Rhodopsin 7-helix transmembrane proteins"/>
    <property type="match status" value="1"/>
</dbReference>
<name>A0AA39HAI1_9BILA</name>
<feature type="domain" description="G-protein coupled receptors family 1 profile" evidence="6">
    <location>
        <begin position="77"/>
        <end position="219"/>
    </location>
</feature>
<sequence length="299" mass="33700">MFTTSMISSSHSVPACTEIHPLETLIPAQSERHLVGLLDLLFRMKCICQPKQIELWQGITPYIILFLGSVSACQMHAAIAVNRSIAIYNPMRYGEIFSKRMSLMIIAFSWVGCFLIAAVYFVFPCNLVGYSPQFYSYTYVKCYQGQERNFSHVGTVVNFFCLLLCSCTVMVDIATLSRIIYIQKVLKSHNDDRNLKRNIRFFKQSAFQNVIMVVATVLFVHQNNQNPPKSKTVNLTQIFAIMCTHIVNPLALILFNPEVRGRLFRKNTSVENYAIQSKVTHSVSSCAAAAPVGQLSQSA</sequence>
<feature type="transmembrane region" description="Helical" evidence="5">
    <location>
        <begin position="233"/>
        <end position="255"/>
    </location>
</feature>
<reference evidence="7" key="1">
    <citation type="submission" date="2023-06" db="EMBL/GenBank/DDBJ databases">
        <title>Genomic analysis of the entomopathogenic nematode Steinernema hermaphroditum.</title>
        <authorList>
            <person name="Schwarz E.M."/>
            <person name="Heppert J.K."/>
            <person name="Baniya A."/>
            <person name="Schwartz H.T."/>
            <person name="Tan C.-H."/>
            <person name="Antoshechkin I."/>
            <person name="Sternberg P.W."/>
            <person name="Goodrich-Blair H."/>
            <person name="Dillman A.R."/>
        </authorList>
    </citation>
    <scope>NUCLEOTIDE SEQUENCE</scope>
    <source>
        <strain evidence="7">PS9179</strain>
        <tissue evidence="7">Whole animal</tissue>
    </source>
</reference>
<dbReference type="CDD" id="cd00637">
    <property type="entry name" value="7tm_classA_rhodopsin-like"/>
    <property type="match status" value="1"/>
</dbReference>
<evidence type="ECO:0000259" key="6">
    <source>
        <dbReference type="PROSITE" id="PS50262"/>
    </source>
</evidence>
<comment type="caution">
    <text evidence="7">The sequence shown here is derived from an EMBL/GenBank/DDBJ whole genome shotgun (WGS) entry which is preliminary data.</text>
</comment>
<keyword evidence="2 5" id="KW-0812">Transmembrane</keyword>
<evidence type="ECO:0000256" key="3">
    <source>
        <dbReference type="ARBA" id="ARBA00022989"/>
    </source>
</evidence>
<evidence type="ECO:0000313" key="8">
    <source>
        <dbReference type="Proteomes" id="UP001175271"/>
    </source>
</evidence>
<dbReference type="InterPro" id="IPR019430">
    <property type="entry name" value="7TM_GPCR_serpentine_rcpt_Srx"/>
</dbReference>
<evidence type="ECO:0000256" key="1">
    <source>
        <dbReference type="ARBA" id="ARBA00004370"/>
    </source>
</evidence>
<dbReference type="GO" id="GO:0016020">
    <property type="term" value="C:membrane"/>
    <property type="evidence" value="ECO:0007669"/>
    <property type="project" value="UniProtKB-SubCell"/>
</dbReference>
<gene>
    <name evidence="7" type="ORF">QR680_016230</name>
</gene>
<dbReference type="Pfam" id="PF10328">
    <property type="entry name" value="7TM_GPCR_Srx"/>
    <property type="match status" value="1"/>
</dbReference>
<organism evidence="7 8">
    <name type="scientific">Steinernema hermaphroditum</name>
    <dbReference type="NCBI Taxonomy" id="289476"/>
    <lineage>
        <taxon>Eukaryota</taxon>
        <taxon>Metazoa</taxon>
        <taxon>Ecdysozoa</taxon>
        <taxon>Nematoda</taxon>
        <taxon>Chromadorea</taxon>
        <taxon>Rhabditida</taxon>
        <taxon>Tylenchina</taxon>
        <taxon>Panagrolaimomorpha</taxon>
        <taxon>Strongyloidoidea</taxon>
        <taxon>Steinernematidae</taxon>
        <taxon>Steinernema</taxon>
    </lineage>
</organism>
<protein>
    <recommendedName>
        <fullName evidence="6">G-protein coupled receptors family 1 profile domain-containing protein</fullName>
    </recommendedName>
</protein>
<dbReference type="Proteomes" id="UP001175271">
    <property type="component" value="Unassembled WGS sequence"/>
</dbReference>
<feature type="transmembrane region" description="Helical" evidence="5">
    <location>
        <begin position="156"/>
        <end position="181"/>
    </location>
</feature>